<accession>A0A9X1FWG1</accession>
<dbReference type="InterPro" id="IPR009628">
    <property type="entry name" value="Phage_tape_measure_N"/>
</dbReference>
<keyword evidence="1" id="KW-0175">Coiled coil</keyword>
<gene>
    <name evidence="3" type="ORF">KX928_12575</name>
</gene>
<protein>
    <submittedName>
        <fullName evidence="3">Phage tail length tape measure family protein</fullName>
    </submittedName>
</protein>
<evidence type="ECO:0000256" key="1">
    <source>
        <dbReference type="SAM" id="Coils"/>
    </source>
</evidence>
<dbReference type="Pfam" id="PF06791">
    <property type="entry name" value="TMP_2"/>
    <property type="match status" value="1"/>
</dbReference>
<organism evidence="3 4">
    <name type="scientific">Roseobacter insulae</name>
    <dbReference type="NCBI Taxonomy" id="2859783"/>
    <lineage>
        <taxon>Bacteria</taxon>
        <taxon>Pseudomonadati</taxon>
        <taxon>Pseudomonadota</taxon>
        <taxon>Alphaproteobacteria</taxon>
        <taxon>Rhodobacterales</taxon>
        <taxon>Roseobacteraceae</taxon>
        <taxon>Roseobacter</taxon>
    </lineage>
</organism>
<evidence type="ECO:0000259" key="2">
    <source>
        <dbReference type="Pfam" id="PF06791"/>
    </source>
</evidence>
<evidence type="ECO:0000313" key="3">
    <source>
        <dbReference type="EMBL" id="MBW4708619.1"/>
    </source>
</evidence>
<feature type="domain" description="Bacteriophage tail tape measure N-terminal" evidence="2">
    <location>
        <begin position="16"/>
        <end position="144"/>
    </location>
</feature>
<dbReference type="AlphaFoldDB" id="A0A9X1FWG1"/>
<proteinExistence type="predicted"/>
<dbReference type="Proteomes" id="UP001138661">
    <property type="component" value="Unassembled WGS sequence"/>
</dbReference>
<sequence>MTKLKTAKLGASLEARRLATSNQLAAGSVGNLFAQYNDLGVMMAAGQNPIQLALQQGTQISQVLGPLGARGAVKALKAAFVSLVSPINLITIGTIAAGAALFQYATSARGAEKDVDSLKDALAELESQTVDSQQKLALLQTGIASTERLTIQREINRLERERLEVQQLAAIVPLRENEAQGATVQQLDKQIDAWREKLATLDRAEASLAKEQARLNRISNAYRFYVRSRVEGEEIIARKLDNQNSLYVRSRSEAEALSRQLLEAYRAGGDFSGVEMSGGVEAAAAAAAALAQDLGVSLRVAQGMVALSDLAAPGGPDQARAKVRERTNFGQVGENGVIAINRRTAKKPDTGGAERQREAVKNLTQSLRDELAILRETDPIQREIIRNRETLASATEAERATIEGLIREHDAETLAVERKQAAWDLMGRSATGVLDDIFDKSKSLTDVVRNLGTTILDAAIQGQLLGTGPFGGGGGGLIGAIFPSLIPARAEGGPVFGPGGPKDDRVLMWGSNGEFMMNAAATARYRPILEIMNAGGPIGAFANGGPVGGNVSRLLQSANDSRPPLQVAIDVSGARGDREIEEAAYRGMQAAIEEYDRETLPGRVGQINENPRRRG</sequence>
<feature type="coiled-coil region" evidence="1">
    <location>
        <begin position="108"/>
        <end position="221"/>
    </location>
</feature>
<comment type="caution">
    <text evidence="3">The sequence shown here is derived from an EMBL/GenBank/DDBJ whole genome shotgun (WGS) entry which is preliminary data.</text>
</comment>
<evidence type="ECO:0000313" key="4">
    <source>
        <dbReference type="Proteomes" id="UP001138661"/>
    </source>
</evidence>
<name>A0A9X1FWG1_9RHOB</name>
<reference evidence="3" key="1">
    <citation type="submission" date="2021-07" db="EMBL/GenBank/DDBJ databases">
        <title>Roseobacter insulae sp. nov., isolated from a tidal flat.</title>
        <authorList>
            <person name="Park S."/>
            <person name="Yoon J.-H."/>
        </authorList>
    </citation>
    <scope>NUCLEOTIDE SEQUENCE</scope>
    <source>
        <strain evidence="3">YSTF-M11</strain>
    </source>
</reference>
<dbReference type="EMBL" id="JAHXDN010000003">
    <property type="protein sequence ID" value="MBW4708619.1"/>
    <property type="molecule type" value="Genomic_DNA"/>
</dbReference>
<keyword evidence="4" id="KW-1185">Reference proteome</keyword>